<dbReference type="InterPro" id="IPR006166">
    <property type="entry name" value="ERCC4_domain"/>
</dbReference>
<proteinExistence type="inferred from homology"/>
<evidence type="ECO:0000256" key="11">
    <source>
        <dbReference type="ARBA" id="ARBA00023204"/>
    </source>
</evidence>
<evidence type="ECO:0000313" key="16">
    <source>
        <dbReference type="EMBL" id="RUS29343.1"/>
    </source>
</evidence>
<comment type="similarity">
    <text evidence="3 14">Belongs to the XPF family.</text>
</comment>
<evidence type="ECO:0000256" key="9">
    <source>
        <dbReference type="ARBA" id="ARBA00022842"/>
    </source>
</evidence>
<evidence type="ECO:0000256" key="6">
    <source>
        <dbReference type="ARBA" id="ARBA00022759"/>
    </source>
</evidence>
<evidence type="ECO:0000256" key="10">
    <source>
        <dbReference type="ARBA" id="ARBA00023172"/>
    </source>
</evidence>
<dbReference type="GO" id="GO:0008821">
    <property type="term" value="F:crossover junction DNA endonuclease activity"/>
    <property type="evidence" value="ECO:0007669"/>
    <property type="project" value="UniProtKB-UniRule"/>
</dbReference>
<keyword evidence="8 14" id="KW-0378">Hydrolase</keyword>
<keyword evidence="17" id="KW-1185">Reference proteome</keyword>
<dbReference type="PANTHER" id="PTHR13451:SF0">
    <property type="entry name" value="CROSSOVER JUNCTION ENDONUCLEASE MUS81"/>
    <property type="match status" value="1"/>
</dbReference>
<evidence type="ECO:0000259" key="15">
    <source>
        <dbReference type="SMART" id="SM00891"/>
    </source>
</evidence>
<reference evidence="16 17" key="1">
    <citation type="journal article" date="2018" name="New Phytol.">
        <title>Phylogenomics of Endogonaceae and evolution of mycorrhizas within Mucoromycota.</title>
        <authorList>
            <person name="Chang Y."/>
            <person name="Desiro A."/>
            <person name="Na H."/>
            <person name="Sandor L."/>
            <person name="Lipzen A."/>
            <person name="Clum A."/>
            <person name="Barry K."/>
            <person name="Grigoriev I.V."/>
            <person name="Martin F.M."/>
            <person name="Stajich J.E."/>
            <person name="Smith M.E."/>
            <person name="Bonito G."/>
            <person name="Spatafora J.W."/>
        </authorList>
    </citation>
    <scope>NUCLEOTIDE SEQUENCE [LARGE SCALE GENOMIC DNA]</scope>
    <source>
        <strain evidence="16 17">AD002</strain>
    </source>
</reference>
<evidence type="ECO:0000256" key="2">
    <source>
        <dbReference type="ARBA" id="ARBA00004123"/>
    </source>
</evidence>
<evidence type="ECO:0000256" key="4">
    <source>
        <dbReference type="ARBA" id="ARBA00022722"/>
    </source>
</evidence>
<evidence type="ECO:0000256" key="3">
    <source>
        <dbReference type="ARBA" id="ARBA00010015"/>
    </source>
</evidence>
<dbReference type="GO" id="GO:0000727">
    <property type="term" value="P:double-strand break repair via break-induced replication"/>
    <property type="evidence" value="ECO:0007669"/>
    <property type="project" value="UniProtKB-UniRule"/>
</dbReference>
<protein>
    <recommendedName>
        <fullName evidence="14">Crossover junction endonuclease MUS81</fullName>
        <ecNumber evidence="14">3.1.22.-</ecNumber>
    </recommendedName>
</protein>
<evidence type="ECO:0000256" key="8">
    <source>
        <dbReference type="ARBA" id="ARBA00022801"/>
    </source>
</evidence>
<keyword evidence="4 14" id="KW-0540">Nuclease</keyword>
<dbReference type="Gene3D" id="3.40.50.10130">
    <property type="match status" value="1"/>
</dbReference>
<dbReference type="Gene3D" id="1.10.150.670">
    <property type="entry name" value="Crossover junction endonuclease EME1, DNA-binding domain"/>
    <property type="match status" value="1"/>
</dbReference>
<dbReference type="EC" id="3.1.22.-" evidence="14"/>
<evidence type="ECO:0000256" key="12">
    <source>
        <dbReference type="ARBA" id="ARBA00023242"/>
    </source>
</evidence>
<evidence type="ECO:0000256" key="7">
    <source>
        <dbReference type="ARBA" id="ARBA00022763"/>
    </source>
</evidence>
<keyword evidence="13" id="KW-0469">Meiosis</keyword>
<dbReference type="GO" id="GO:0005634">
    <property type="term" value="C:nucleus"/>
    <property type="evidence" value="ECO:0007669"/>
    <property type="project" value="UniProtKB-SubCell"/>
</dbReference>
<comment type="subunit">
    <text evidence="14">Interacts with EME1.</text>
</comment>
<dbReference type="PANTHER" id="PTHR13451">
    <property type="entry name" value="CLASS II CROSSOVER JUNCTION ENDONUCLEASE MUS81"/>
    <property type="match status" value="1"/>
</dbReference>
<accession>A0A433QHR5</accession>
<dbReference type="GO" id="GO:0048257">
    <property type="term" value="F:3'-flap endonuclease activity"/>
    <property type="evidence" value="ECO:0007669"/>
    <property type="project" value="TreeGrafter"/>
</dbReference>
<keyword evidence="10 14" id="KW-0233">DNA recombination</keyword>
<keyword evidence="11 14" id="KW-0234">DNA repair</keyword>
<dbReference type="GO" id="GO:0000712">
    <property type="term" value="P:resolution of meiotic recombination intermediates"/>
    <property type="evidence" value="ECO:0007669"/>
    <property type="project" value="TreeGrafter"/>
</dbReference>
<dbReference type="InterPro" id="IPR042530">
    <property type="entry name" value="EME1/EME2_C"/>
</dbReference>
<dbReference type="InterPro" id="IPR011335">
    <property type="entry name" value="Restrct_endonuc-II-like"/>
</dbReference>
<evidence type="ECO:0000256" key="13">
    <source>
        <dbReference type="ARBA" id="ARBA00023254"/>
    </source>
</evidence>
<comment type="caution">
    <text evidence="16">The sequence shown here is derived from an EMBL/GenBank/DDBJ whole genome shotgun (WGS) entry which is preliminary data.</text>
</comment>
<dbReference type="GO" id="GO:0048476">
    <property type="term" value="C:Holliday junction resolvase complex"/>
    <property type="evidence" value="ECO:0007669"/>
    <property type="project" value="UniProtKB-UniRule"/>
</dbReference>
<name>A0A433QHR5_9FUNG</name>
<comment type="cofactor">
    <cofactor evidence="1 14">
        <name>Mg(2+)</name>
        <dbReference type="ChEBI" id="CHEBI:18420"/>
    </cofactor>
</comment>
<keyword evidence="9 14" id="KW-0460">Magnesium</keyword>
<dbReference type="GO" id="GO:0046872">
    <property type="term" value="F:metal ion binding"/>
    <property type="evidence" value="ECO:0007669"/>
    <property type="project" value="UniProtKB-UniRule"/>
</dbReference>
<dbReference type="SMART" id="SM00891">
    <property type="entry name" value="ERCC4"/>
    <property type="match status" value="1"/>
</dbReference>
<evidence type="ECO:0000256" key="5">
    <source>
        <dbReference type="ARBA" id="ARBA00022723"/>
    </source>
</evidence>
<evidence type="ECO:0000256" key="14">
    <source>
        <dbReference type="RuleBase" id="RU369042"/>
    </source>
</evidence>
<dbReference type="CDD" id="cd20074">
    <property type="entry name" value="XPF_nuclease_Mus81"/>
    <property type="match status" value="1"/>
</dbReference>
<dbReference type="Pfam" id="PF02732">
    <property type="entry name" value="ERCC4"/>
    <property type="match status" value="1"/>
</dbReference>
<dbReference type="EMBL" id="RBNJ01005283">
    <property type="protein sequence ID" value="RUS29343.1"/>
    <property type="molecule type" value="Genomic_DNA"/>
</dbReference>
<dbReference type="SUPFAM" id="SSF52980">
    <property type="entry name" value="Restriction endonuclease-like"/>
    <property type="match status" value="1"/>
</dbReference>
<evidence type="ECO:0000256" key="1">
    <source>
        <dbReference type="ARBA" id="ARBA00001946"/>
    </source>
</evidence>
<comment type="subcellular location">
    <subcellularLocation>
        <location evidence="2 14">Nucleus</location>
    </subcellularLocation>
</comment>
<dbReference type="GO" id="GO:0003677">
    <property type="term" value="F:DNA binding"/>
    <property type="evidence" value="ECO:0007669"/>
    <property type="project" value="UniProtKB-UniRule"/>
</dbReference>
<dbReference type="GO" id="GO:0031573">
    <property type="term" value="P:mitotic intra-S DNA damage checkpoint signaling"/>
    <property type="evidence" value="ECO:0007669"/>
    <property type="project" value="TreeGrafter"/>
</dbReference>
<keyword evidence="12 14" id="KW-0539">Nucleus</keyword>
<gene>
    <name evidence="16" type="ORF">BC938DRAFT_480773</name>
</gene>
<comment type="function">
    <text evidence="14">Interacts with EME1 to form a DNA structure-specific endonuclease with substrate preference for branched DNA structures with a 5'-end at the branch nick. Typical substrates include 3'-flap structures, D-loops, replication forks and nicked Holliday junctions. May be required in mitosis for the processing of stalled or collapsed replication fork intermediates. May be required in meiosis for the repair of meiosis-specific double strand breaks subsequent to single-end invasion (SEI).</text>
</comment>
<dbReference type="GO" id="GO:0006308">
    <property type="term" value="P:DNA catabolic process"/>
    <property type="evidence" value="ECO:0007669"/>
    <property type="project" value="UniProtKB-UniRule"/>
</dbReference>
<keyword evidence="5 14" id="KW-0479">Metal-binding</keyword>
<dbReference type="Proteomes" id="UP000274822">
    <property type="component" value="Unassembled WGS sequence"/>
</dbReference>
<organism evidence="16 17">
    <name type="scientific">Jimgerdemannia flammicorona</name>
    <dbReference type="NCBI Taxonomy" id="994334"/>
    <lineage>
        <taxon>Eukaryota</taxon>
        <taxon>Fungi</taxon>
        <taxon>Fungi incertae sedis</taxon>
        <taxon>Mucoromycota</taxon>
        <taxon>Mucoromycotina</taxon>
        <taxon>Endogonomycetes</taxon>
        <taxon>Endogonales</taxon>
        <taxon>Endogonaceae</taxon>
        <taxon>Jimgerdemannia</taxon>
    </lineage>
</organism>
<dbReference type="InterPro" id="IPR033309">
    <property type="entry name" value="Mus81"/>
</dbReference>
<keyword evidence="6 14" id="KW-0255">Endonuclease</keyword>
<keyword evidence="7 14" id="KW-0227">DNA damage</keyword>
<feature type="domain" description="ERCC4" evidence="15">
    <location>
        <begin position="140"/>
        <end position="232"/>
    </location>
</feature>
<dbReference type="InterPro" id="IPR047416">
    <property type="entry name" value="XPF_nuclease_Mus81"/>
</dbReference>
<evidence type="ECO:0000313" key="17">
    <source>
        <dbReference type="Proteomes" id="UP000274822"/>
    </source>
</evidence>
<dbReference type="AlphaFoldDB" id="A0A433QHR5"/>
<sequence>MDYYHHASLTDGEIYTAIGHEFRRITNKSVYWFERSYPDARRPTANTGIFTLSTDDLPLVSATDIHVRITIPRMVAGCQSTMLALVPSGWFDSVARQPPVWLFSVADGTMCFGSNLHHREHFNIARTAETILSAVMNTVKLVVDVREREGTHSPTTIANRFARNGIAVERRTLVLGDFIFIDDSEWVLGVVIERKTVNDLRCSIDDWHFDEQRFRLRHSGLSRIFYIIEGRLKEARLLSAVATLRVADGFCVQQTTSINHTVWYITMLHTAMSTNPRSDALLMSYQLFCTRNSKPTCATPDDVYMRMLMTVRGVSYAKMLGIVGCYPSLKDLMTAYSTISDRDMQHEMLAQAMHQLPHHIQRAPRPVSKRICHAILSNSHSVCRE</sequence>